<reference evidence="2" key="1">
    <citation type="submission" date="2017-09" db="EMBL/GenBank/DDBJ databases">
        <title>Depth-based differentiation of microbial function through sediment-hosted aquifers and enrichment of novel symbionts in the deep terrestrial subsurface.</title>
        <authorList>
            <person name="Probst A.J."/>
            <person name="Ladd B."/>
            <person name="Jarett J.K."/>
            <person name="Geller-Mcgrath D.E."/>
            <person name="Sieber C.M.K."/>
            <person name="Emerson J.B."/>
            <person name="Anantharaman K."/>
            <person name="Thomas B.C."/>
            <person name="Malmstrom R."/>
            <person name="Stieglmeier M."/>
            <person name="Klingl A."/>
            <person name="Woyke T."/>
            <person name="Ryan C.M."/>
            <person name="Banfield J.F."/>
        </authorList>
    </citation>
    <scope>NUCLEOTIDE SEQUENCE [LARGE SCALE GENOMIC DNA]</scope>
</reference>
<dbReference type="Proteomes" id="UP000230154">
    <property type="component" value="Unassembled WGS sequence"/>
</dbReference>
<evidence type="ECO:0000313" key="2">
    <source>
        <dbReference type="Proteomes" id="UP000230154"/>
    </source>
</evidence>
<organism evidence="1 2">
    <name type="scientific">Candidatus Magasanikbacteria bacterium CG10_big_fil_rev_8_21_14_0_10_47_10</name>
    <dbReference type="NCBI Taxonomy" id="1974652"/>
    <lineage>
        <taxon>Bacteria</taxon>
        <taxon>Candidatus Magasanikiibacteriota</taxon>
    </lineage>
</organism>
<proteinExistence type="predicted"/>
<comment type="caution">
    <text evidence="1">The sequence shown here is derived from an EMBL/GenBank/DDBJ whole genome shotgun (WGS) entry which is preliminary data.</text>
</comment>
<dbReference type="EMBL" id="PFCB01000023">
    <property type="protein sequence ID" value="PIR74313.1"/>
    <property type="molecule type" value="Genomic_DNA"/>
</dbReference>
<evidence type="ECO:0000313" key="1">
    <source>
        <dbReference type="EMBL" id="PIR74313.1"/>
    </source>
</evidence>
<name>A0A2H0TQ66_9BACT</name>
<protein>
    <submittedName>
        <fullName evidence="1">Uncharacterized protein</fullName>
    </submittedName>
</protein>
<gene>
    <name evidence="1" type="ORF">COU35_03400</name>
</gene>
<dbReference type="AlphaFoldDB" id="A0A2H0TQ66"/>
<sequence>MSSTHFHTNFQYCGARSLALGLGEAEGGYRPAPEPVAPSQKKGFVSLEQQQAVQSEGDAALALEKIRKEAFTGNDEASIGAETLAEIARMQHEDERVGRAEPSIQIDPTYKKEAAEALNKARKAVESVEQTPQERLAELTSIMNTPGMVDPELLFAQFGDIDPNVMSREQRRFMGKLADTVQQRAETRSQAELEEQFLDAGDAMSAAHDAGINEESELV</sequence>
<accession>A0A2H0TQ66</accession>